<protein>
    <submittedName>
        <fullName evidence="2">LOC397994 protein, putative</fullName>
    </submittedName>
</protein>
<sequence>MEEGKIGANHLIIAGILTHIDYARADYLAMHLEQHLSFHIERHGKLPEQWQEYYEKVLVPLEITSDAIKEGQVTIYSREGRLIGDVSQFEKLMKTKYNVSVTCSNEWLEELKEMHERTAKLAIADKETNDFNEKVDAFLKQRQDSLEKMQSILEGHKETVATAEKADHEIQSIVAYLKPTTDACYALHHYPVPEEKSPEEEEKGESSNAEGNEENAGEQAEDAPKPIEEGEKAGEEQPPAEEPKPEEQPQENPENAENQENPEEPKPDEQPKAENGEEEENKTEEPKPEEPPKEEEEVGEPDPEAVELQTKLQEAFKLPELPVIQQMIAAGDKNGLQDFVTEVNQIFEDAVKLVKAERFKWKKFEQLILSINEKCTLASNMIKISIISAETMQIKAIETEIDKYENFVIEGVDENVLEAGAIRFAATYQFV</sequence>
<dbReference type="GO" id="GO:0006107">
    <property type="term" value="P:oxaloacetate metabolic process"/>
    <property type="evidence" value="ECO:0000318"/>
    <property type="project" value="GO_Central"/>
</dbReference>
<dbReference type="VEuPathDB" id="TrichDB:TVAG_081550"/>
<dbReference type="GO" id="GO:0006108">
    <property type="term" value="P:malate metabolic process"/>
    <property type="evidence" value="ECO:0000318"/>
    <property type="project" value="GO_Central"/>
</dbReference>
<evidence type="ECO:0000313" key="3">
    <source>
        <dbReference type="Proteomes" id="UP000001542"/>
    </source>
</evidence>
<feature type="compositionally biased region" description="Basic and acidic residues" evidence="1">
    <location>
        <begin position="222"/>
        <end position="247"/>
    </location>
</feature>
<dbReference type="RefSeq" id="XP_001323806.1">
    <property type="nucleotide sequence ID" value="XM_001323771.1"/>
</dbReference>
<accession>A2E6U7</accession>
<organism evidence="2 3">
    <name type="scientific">Trichomonas vaginalis (strain ATCC PRA-98 / G3)</name>
    <dbReference type="NCBI Taxonomy" id="412133"/>
    <lineage>
        <taxon>Eukaryota</taxon>
        <taxon>Metamonada</taxon>
        <taxon>Parabasalia</taxon>
        <taxon>Trichomonadida</taxon>
        <taxon>Trichomonadidae</taxon>
        <taxon>Trichomonas</taxon>
    </lineage>
</organism>
<feature type="compositionally biased region" description="Acidic residues" evidence="1">
    <location>
        <begin position="292"/>
        <end position="305"/>
    </location>
</feature>
<feature type="compositionally biased region" description="Basic and acidic residues" evidence="1">
    <location>
        <begin position="263"/>
        <end position="275"/>
    </location>
</feature>
<dbReference type="SMR" id="A2E6U7"/>
<dbReference type="VEuPathDB" id="TrichDB:TVAGG3_0493290"/>
<proteinExistence type="predicted"/>
<evidence type="ECO:0000313" key="2">
    <source>
        <dbReference type="EMBL" id="EAY11583.1"/>
    </source>
</evidence>
<dbReference type="GO" id="GO:0030060">
    <property type="term" value="F:L-malate dehydrogenase (NAD+) activity"/>
    <property type="evidence" value="ECO:0000318"/>
    <property type="project" value="GO_Central"/>
</dbReference>
<evidence type="ECO:0000256" key="1">
    <source>
        <dbReference type="SAM" id="MobiDB-lite"/>
    </source>
</evidence>
<dbReference type="GO" id="GO:0006099">
    <property type="term" value="P:tricarboxylic acid cycle"/>
    <property type="evidence" value="ECO:0000318"/>
    <property type="project" value="GO_Central"/>
</dbReference>
<dbReference type="Proteomes" id="UP000001542">
    <property type="component" value="Unassembled WGS sequence"/>
</dbReference>
<dbReference type="EMBL" id="DS113316">
    <property type="protein sequence ID" value="EAY11583.1"/>
    <property type="molecule type" value="Genomic_DNA"/>
</dbReference>
<reference evidence="2" key="2">
    <citation type="journal article" date="2007" name="Science">
        <title>Draft genome sequence of the sexually transmitted pathogen Trichomonas vaginalis.</title>
        <authorList>
            <person name="Carlton J.M."/>
            <person name="Hirt R.P."/>
            <person name="Silva J.C."/>
            <person name="Delcher A.L."/>
            <person name="Schatz M."/>
            <person name="Zhao Q."/>
            <person name="Wortman J.R."/>
            <person name="Bidwell S.L."/>
            <person name="Alsmark U.C.M."/>
            <person name="Besteiro S."/>
            <person name="Sicheritz-Ponten T."/>
            <person name="Noel C.J."/>
            <person name="Dacks J.B."/>
            <person name="Foster P.G."/>
            <person name="Simillion C."/>
            <person name="Van de Peer Y."/>
            <person name="Miranda-Saavedra D."/>
            <person name="Barton G.J."/>
            <person name="Westrop G.D."/>
            <person name="Mueller S."/>
            <person name="Dessi D."/>
            <person name="Fiori P.L."/>
            <person name="Ren Q."/>
            <person name="Paulsen I."/>
            <person name="Zhang H."/>
            <person name="Bastida-Corcuera F.D."/>
            <person name="Simoes-Barbosa A."/>
            <person name="Brown M.T."/>
            <person name="Hayes R.D."/>
            <person name="Mukherjee M."/>
            <person name="Okumura C.Y."/>
            <person name="Schneider R."/>
            <person name="Smith A.J."/>
            <person name="Vanacova S."/>
            <person name="Villalvazo M."/>
            <person name="Haas B.J."/>
            <person name="Pertea M."/>
            <person name="Feldblyum T.V."/>
            <person name="Utterback T.R."/>
            <person name="Shu C.L."/>
            <person name="Osoegawa K."/>
            <person name="de Jong P.J."/>
            <person name="Hrdy I."/>
            <person name="Horvathova L."/>
            <person name="Zubacova Z."/>
            <person name="Dolezal P."/>
            <person name="Malik S.B."/>
            <person name="Logsdon J.M. Jr."/>
            <person name="Henze K."/>
            <person name="Gupta A."/>
            <person name="Wang C.C."/>
            <person name="Dunne R.L."/>
            <person name="Upcroft J.A."/>
            <person name="Upcroft P."/>
            <person name="White O."/>
            <person name="Salzberg S.L."/>
            <person name="Tang P."/>
            <person name="Chiu C.-H."/>
            <person name="Lee Y.-S."/>
            <person name="Embley T.M."/>
            <person name="Coombs G.H."/>
            <person name="Mottram J.C."/>
            <person name="Tachezy J."/>
            <person name="Fraser-Liggett C.M."/>
            <person name="Johnson P.J."/>
        </authorList>
    </citation>
    <scope>NUCLEOTIDE SEQUENCE [LARGE SCALE GENOMIC DNA]</scope>
    <source>
        <strain evidence="2">G3</strain>
    </source>
</reference>
<reference evidence="2" key="1">
    <citation type="submission" date="2006-10" db="EMBL/GenBank/DDBJ databases">
        <authorList>
            <person name="Amadeo P."/>
            <person name="Zhao Q."/>
            <person name="Wortman J."/>
            <person name="Fraser-Liggett C."/>
            <person name="Carlton J."/>
        </authorList>
    </citation>
    <scope>NUCLEOTIDE SEQUENCE</scope>
    <source>
        <strain evidence="2">G3</strain>
    </source>
</reference>
<feature type="region of interest" description="Disordered" evidence="1">
    <location>
        <begin position="191"/>
        <end position="306"/>
    </location>
</feature>
<feature type="compositionally biased region" description="Acidic residues" evidence="1">
    <location>
        <begin position="211"/>
        <end position="221"/>
    </location>
</feature>
<dbReference type="AlphaFoldDB" id="A2E6U7"/>
<dbReference type="OrthoDB" id="1510206at2759"/>
<gene>
    <name evidence="2" type="ORF">TVAG_081550</name>
</gene>
<dbReference type="KEGG" id="tva:4769543"/>
<dbReference type="InParanoid" id="A2E6U7"/>
<keyword evidence="3" id="KW-1185">Reference proteome</keyword>
<feature type="compositionally biased region" description="Low complexity" evidence="1">
    <location>
        <begin position="250"/>
        <end position="259"/>
    </location>
</feature>
<name>A2E6U7_TRIV3</name>